<keyword evidence="2" id="KW-0472">Membrane</keyword>
<name>A0A6N3EQI1_9FIRM</name>
<sequence length="861" mass="93455">MSKSLFKRIGTSVVALSLVISSLSAVTVSAEDSSDFHPSVTYAKGDYTFGKLSHPDKPVSTPDGIVDYLGSGNVAVTGENGATGQGDQGQSYAWSAASYGDWMYVGTCYAAMGNTLELMDTILGDNFDPEIMRAALKAMFNGTFFYGHEKADGTLDEDSGGILVKVNVKTGETKLLMSESTTGQGPLFRNAIRFNDKLYFCGSVRAKGQRSGLPSIYCVDPETDEINCVYTGITPAEAGAAYKEGISTGIRGMAVFDGEFIASCVGVDGPYILKSSDPSAGQSSFKKIATKSDLFNYPAYHYTDSIYGGSIWEMVEFNGSLYVALCTGTQDNKPDEHTMQSFAIVRGDENSDGSWTWTPVVGDKSDGARYTFGIDPERTRAGACNMLVYNDHLYIGEYEDIEIALEDVVFNKNVEFLAKNLEQSVSLYRMDKNENMELVVGDATEMFPNGGISGLSSGFGHHENQYIWQSTVYDGKMYFGTFDSSSLLEPIGQFTNGDLLNMTPEEWKSQINYLKVFVELLLNKYLPEYPNQPLTADNTDSDDTVQPDSSSVEDEADNATVGGNTSESNLSSYEMVQNAIASATKRYSTAQAATYASEKDEDNAITLSDEQLDALMSGLENGSIKPNSLTRKLSTDLVELLLNMDPLSSSIDEQGSQDFVDEYSAIYDYYTEFDSELPDKLKELLDILITITKKDNLIAFGKILCYLGSAERGFDLYTSEDGASFTSITTNGFGDPYNHGLRTFATGDDWMVIGTANPFYGTQLWKMTSPSKTVDPVDPSEPDKPVAPEKPSNPAKPSDPVKPTPSITPITSGTSSTTLTGKKFTPVKTGDMTNPIVPLAIAGGSLIVIIGAVFVLRKKKH</sequence>
<feature type="compositionally biased region" description="Acidic residues" evidence="1">
    <location>
        <begin position="539"/>
        <end position="557"/>
    </location>
</feature>
<evidence type="ECO:0000256" key="3">
    <source>
        <dbReference type="SAM" id="SignalP"/>
    </source>
</evidence>
<feature type="region of interest" description="Disordered" evidence="1">
    <location>
        <begin position="532"/>
        <end position="568"/>
    </location>
</feature>
<organism evidence="4">
    <name type="scientific">[Ruminococcus] torques</name>
    <dbReference type="NCBI Taxonomy" id="33039"/>
    <lineage>
        <taxon>Bacteria</taxon>
        <taxon>Bacillati</taxon>
        <taxon>Bacillota</taxon>
        <taxon>Clostridia</taxon>
        <taxon>Lachnospirales</taxon>
        <taxon>Lachnospiraceae</taxon>
        <taxon>Mediterraneibacter</taxon>
    </lineage>
</organism>
<gene>
    <name evidence="4" type="ORF">RTLFYP15_02433</name>
</gene>
<dbReference type="EMBL" id="CACRUQ010000028">
    <property type="protein sequence ID" value="VYU43282.1"/>
    <property type="molecule type" value="Genomic_DNA"/>
</dbReference>
<feature type="compositionally biased region" description="Low complexity" evidence="1">
    <location>
        <begin position="804"/>
        <end position="821"/>
    </location>
</feature>
<reference evidence="4" key="1">
    <citation type="submission" date="2019-11" db="EMBL/GenBank/DDBJ databases">
        <authorList>
            <person name="Feng L."/>
        </authorList>
    </citation>
    <scope>NUCLEOTIDE SEQUENCE</scope>
    <source>
        <strain evidence="4">RtorquesLFYP15</strain>
    </source>
</reference>
<accession>A0A6N3EQI1</accession>
<evidence type="ECO:0000313" key="4">
    <source>
        <dbReference type="EMBL" id="VYU43282.1"/>
    </source>
</evidence>
<dbReference type="AlphaFoldDB" id="A0A6N3EQI1"/>
<protein>
    <recommendedName>
        <fullName evidence="5">LPXTG cell wall anchor domain-containing protein</fullName>
    </recommendedName>
</protein>
<keyword evidence="3" id="KW-0732">Signal</keyword>
<evidence type="ECO:0008006" key="5">
    <source>
        <dbReference type="Google" id="ProtNLM"/>
    </source>
</evidence>
<keyword evidence="2" id="KW-1133">Transmembrane helix</keyword>
<keyword evidence="2" id="KW-0812">Transmembrane</keyword>
<feature type="chain" id="PRO_5026981503" description="LPXTG cell wall anchor domain-containing protein" evidence="3">
    <location>
        <begin position="31"/>
        <end position="861"/>
    </location>
</feature>
<evidence type="ECO:0000256" key="1">
    <source>
        <dbReference type="SAM" id="MobiDB-lite"/>
    </source>
</evidence>
<feature type="transmembrane region" description="Helical" evidence="2">
    <location>
        <begin position="836"/>
        <end position="856"/>
    </location>
</feature>
<feature type="region of interest" description="Disordered" evidence="1">
    <location>
        <begin position="770"/>
        <end position="827"/>
    </location>
</feature>
<feature type="signal peptide" evidence="3">
    <location>
        <begin position="1"/>
        <end position="30"/>
    </location>
</feature>
<dbReference type="RefSeq" id="WP_423248869.1">
    <property type="nucleotide sequence ID" value="NZ_CACRUQ010000028.1"/>
</dbReference>
<evidence type="ECO:0000256" key="2">
    <source>
        <dbReference type="SAM" id="Phobius"/>
    </source>
</evidence>
<proteinExistence type="predicted"/>